<feature type="domain" description="RING-type" evidence="5">
    <location>
        <begin position="164"/>
        <end position="209"/>
    </location>
</feature>
<dbReference type="SMART" id="SM00184">
    <property type="entry name" value="RING"/>
    <property type="match status" value="1"/>
</dbReference>
<dbReference type="PANTHER" id="PTHR47776:SF2">
    <property type="entry name" value="RING-TYPE E3 UBIQUITIN TRANSFERASE BRCA1"/>
    <property type="match status" value="1"/>
</dbReference>
<comment type="caution">
    <text evidence="6">The sequence shown here is derived from an EMBL/GenBank/DDBJ whole genome shotgun (WGS) entry which is preliminary data.</text>
</comment>
<dbReference type="InterPro" id="IPR001841">
    <property type="entry name" value="Znf_RING"/>
</dbReference>
<protein>
    <recommendedName>
        <fullName evidence="5">RING-type domain-containing protein</fullName>
    </recommendedName>
</protein>
<gene>
    <name evidence="6" type="ORF">SLEP1_g27443</name>
</gene>
<dbReference type="SUPFAM" id="SSF57850">
    <property type="entry name" value="RING/U-box"/>
    <property type="match status" value="1"/>
</dbReference>
<keyword evidence="3" id="KW-0862">Zinc</keyword>
<organism evidence="6 7">
    <name type="scientific">Rubroshorea leprosula</name>
    <dbReference type="NCBI Taxonomy" id="152421"/>
    <lineage>
        <taxon>Eukaryota</taxon>
        <taxon>Viridiplantae</taxon>
        <taxon>Streptophyta</taxon>
        <taxon>Embryophyta</taxon>
        <taxon>Tracheophyta</taxon>
        <taxon>Spermatophyta</taxon>
        <taxon>Magnoliopsida</taxon>
        <taxon>eudicotyledons</taxon>
        <taxon>Gunneridae</taxon>
        <taxon>Pentapetalae</taxon>
        <taxon>rosids</taxon>
        <taxon>malvids</taxon>
        <taxon>Malvales</taxon>
        <taxon>Dipterocarpaceae</taxon>
        <taxon>Rubroshorea</taxon>
    </lineage>
</organism>
<dbReference type="PROSITE" id="PS50089">
    <property type="entry name" value="ZF_RING_2"/>
    <property type="match status" value="1"/>
</dbReference>
<dbReference type="EMBL" id="BPVZ01000046">
    <property type="protein sequence ID" value="GKV16870.1"/>
    <property type="molecule type" value="Genomic_DNA"/>
</dbReference>
<dbReference type="Proteomes" id="UP001054252">
    <property type="component" value="Unassembled WGS sequence"/>
</dbReference>
<dbReference type="SUPFAM" id="SSF57903">
    <property type="entry name" value="FYVE/PHD zinc finger"/>
    <property type="match status" value="1"/>
</dbReference>
<dbReference type="InterPro" id="IPR011011">
    <property type="entry name" value="Znf_FYVE_PHD"/>
</dbReference>
<accession>A0AAV5K322</accession>
<evidence type="ECO:0000256" key="1">
    <source>
        <dbReference type="ARBA" id="ARBA00022723"/>
    </source>
</evidence>
<evidence type="ECO:0000313" key="7">
    <source>
        <dbReference type="Proteomes" id="UP001054252"/>
    </source>
</evidence>
<evidence type="ECO:0000259" key="5">
    <source>
        <dbReference type="PROSITE" id="PS50089"/>
    </source>
</evidence>
<dbReference type="Gene3D" id="3.30.40.10">
    <property type="entry name" value="Zinc/RING finger domain, C3HC4 (zinc finger)"/>
    <property type="match status" value="1"/>
</dbReference>
<dbReference type="PANTHER" id="PTHR47776">
    <property type="entry name" value="F5A8.9 PROTEIN"/>
    <property type="match status" value="1"/>
</dbReference>
<reference evidence="6 7" key="1">
    <citation type="journal article" date="2021" name="Commun. Biol.">
        <title>The genome of Shorea leprosula (Dipterocarpaceae) highlights the ecological relevance of drought in aseasonal tropical rainforests.</title>
        <authorList>
            <person name="Ng K.K.S."/>
            <person name="Kobayashi M.J."/>
            <person name="Fawcett J.A."/>
            <person name="Hatakeyama M."/>
            <person name="Paape T."/>
            <person name="Ng C.H."/>
            <person name="Ang C.C."/>
            <person name="Tnah L.H."/>
            <person name="Lee C.T."/>
            <person name="Nishiyama T."/>
            <person name="Sese J."/>
            <person name="O'Brien M.J."/>
            <person name="Copetti D."/>
            <person name="Mohd Noor M.I."/>
            <person name="Ong R.C."/>
            <person name="Putra M."/>
            <person name="Sireger I.Z."/>
            <person name="Indrioko S."/>
            <person name="Kosugi Y."/>
            <person name="Izuno A."/>
            <person name="Isagi Y."/>
            <person name="Lee S.L."/>
            <person name="Shimizu K.K."/>
        </authorList>
    </citation>
    <scope>NUCLEOTIDE SEQUENCE [LARGE SCALE GENOMIC DNA]</scope>
    <source>
        <strain evidence="6">214</strain>
    </source>
</reference>
<evidence type="ECO:0000256" key="3">
    <source>
        <dbReference type="ARBA" id="ARBA00022833"/>
    </source>
</evidence>
<dbReference type="Pfam" id="PF13639">
    <property type="entry name" value="zf-RING_2"/>
    <property type="match status" value="1"/>
</dbReference>
<keyword evidence="1" id="KW-0479">Metal-binding</keyword>
<dbReference type="AlphaFoldDB" id="A0AAV5K322"/>
<keyword evidence="7" id="KW-1185">Reference proteome</keyword>
<dbReference type="PROSITE" id="PS00518">
    <property type="entry name" value="ZF_RING_1"/>
    <property type="match status" value="1"/>
</dbReference>
<dbReference type="InterPro" id="IPR017907">
    <property type="entry name" value="Znf_RING_CS"/>
</dbReference>
<dbReference type="GO" id="GO:0008270">
    <property type="term" value="F:zinc ion binding"/>
    <property type="evidence" value="ECO:0007669"/>
    <property type="project" value="UniProtKB-KW"/>
</dbReference>
<evidence type="ECO:0000313" key="6">
    <source>
        <dbReference type="EMBL" id="GKV16870.1"/>
    </source>
</evidence>
<evidence type="ECO:0000256" key="2">
    <source>
        <dbReference type="ARBA" id="ARBA00022771"/>
    </source>
</evidence>
<evidence type="ECO:0000256" key="4">
    <source>
        <dbReference type="PROSITE-ProRule" id="PRU00175"/>
    </source>
</evidence>
<sequence length="309" mass="34378">MQSLKNGKNIYNSTEGSCLAGSPRRRRLIKKNVQRDILESKLSYSLPDCCQISVPKQYNKVIALSNHSLDERVISVSEIEGTSHCNFSMSRSIIDVDEDIKEGNVWSPSPVSKNLSSSAKNAVSSCKRILQQGCSNAENINVNSRDVDQTEHGTTLPPSKELSCVICWTEFSQTRGVLPCGHRFCYDCIQDWAGRMTASRKASTCPLCKASFVSITKVEDAASIDQKIYSQTIPCSTSIINVFSLPDPERPSFGAQSLATICCKCRSREPADMLISCNLCQLRKIHSYCLDPYLLPWTCIHCKDLPRTF</sequence>
<keyword evidence="2 4" id="KW-0863">Zinc-finger</keyword>
<name>A0AAV5K322_9ROSI</name>
<dbReference type="InterPro" id="IPR013083">
    <property type="entry name" value="Znf_RING/FYVE/PHD"/>
</dbReference>
<proteinExistence type="predicted"/>